<organism evidence="11 12">
    <name type="scientific">Natranaerovirga hydrolytica</name>
    <dbReference type="NCBI Taxonomy" id="680378"/>
    <lineage>
        <taxon>Bacteria</taxon>
        <taxon>Bacillati</taxon>
        <taxon>Bacillota</taxon>
        <taxon>Clostridia</taxon>
        <taxon>Lachnospirales</taxon>
        <taxon>Natranaerovirgaceae</taxon>
        <taxon>Natranaerovirga</taxon>
    </lineage>
</organism>
<gene>
    <name evidence="11" type="ORF">EDC19_1514</name>
</gene>
<evidence type="ECO:0000256" key="2">
    <source>
        <dbReference type="ARBA" id="ARBA00022448"/>
    </source>
</evidence>
<evidence type="ECO:0000313" key="12">
    <source>
        <dbReference type="Proteomes" id="UP000294545"/>
    </source>
</evidence>
<keyword evidence="7" id="KW-0408">Iron</keyword>
<dbReference type="InterPro" id="IPR027417">
    <property type="entry name" value="P-loop_NTPase"/>
</dbReference>
<dbReference type="InterPro" id="IPR017871">
    <property type="entry name" value="ABC_transporter-like_CS"/>
</dbReference>
<dbReference type="PROSITE" id="PS00211">
    <property type="entry name" value="ABC_TRANSPORTER_1"/>
    <property type="match status" value="1"/>
</dbReference>
<evidence type="ECO:0000259" key="10">
    <source>
        <dbReference type="PROSITE" id="PS50893"/>
    </source>
</evidence>
<keyword evidence="2" id="KW-0813">Transport</keyword>
<proteinExistence type="predicted"/>
<evidence type="ECO:0000256" key="6">
    <source>
        <dbReference type="ARBA" id="ARBA00022840"/>
    </source>
</evidence>
<feature type="domain" description="ABC transporter" evidence="10">
    <location>
        <begin position="8"/>
        <end position="244"/>
    </location>
</feature>
<dbReference type="GO" id="GO:0016887">
    <property type="term" value="F:ATP hydrolysis activity"/>
    <property type="evidence" value="ECO:0007669"/>
    <property type="project" value="InterPro"/>
</dbReference>
<dbReference type="GO" id="GO:0005886">
    <property type="term" value="C:plasma membrane"/>
    <property type="evidence" value="ECO:0007669"/>
    <property type="project" value="UniProtKB-SubCell"/>
</dbReference>
<evidence type="ECO:0000313" key="11">
    <source>
        <dbReference type="EMBL" id="TCK93322.1"/>
    </source>
</evidence>
<dbReference type="Proteomes" id="UP000294545">
    <property type="component" value="Unassembled WGS sequence"/>
</dbReference>
<dbReference type="Gene3D" id="3.40.50.300">
    <property type="entry name" value="P-loop containing nucleotide triphosphate hydrolases"/>
    <property type="match status" value="1"/>
</dbReference>
<reference evidence="11 12" key="1">
    <citation type="submission" date="2019-03" db="EMBL/GenBank/DDBJ databases">
        <title>Genomic Encyclopedia of Type Strains, Phase IV (KMG-IV): sequencing the most valuable type-strain genomes for metagenomic binning, comparative biology and taxonomic classification.</title>
        <authorList>
            <person name="Goeker M."/>
        </authorList>
    </citation>
    <scope>NUCLEOTIDE SEQUENCE [LARGE SCALE GENOMIC DNA]</scope>
    <source>
        <strain evidence="11 12">DSM 24176</strain>
    </source>
</reference>
<dbReference type="EMBL" id="SMGQ01000012">
    <property type="protein sequence ID" value="TCK93322.1"/>
    <property type="molecule type" value="Genomic_DNA"/>
</dbReference>
<comment type="subcellular location">
    <subcellularLocation>
        <location evidence="1">Cell membrane</location>
        <topology evidence="1">Peripheral membrane protein</topology>
    </subcellularLocation>
</comment>
<dbReference type="SMART" id="SM00382">
    <property type="entry name" value="AAA"/>
    <property type="match status" value="1"/>
</dbReference>
<dbReference type="SUPFAM" id="SSF52540">
    <property type="entry name" value="P-loop containing nucleoside triphosphate hydrolases"/>
    <property type="match status" value="1"/>
</dbReference>
<dbReference type="GO" id="GO:0005524">
    <property type="term" value="F:ATP binding"/>
    <property type="evidence" value="ECO:0007669"/>
    <property type="project" value="UniProtKB-KW"/>
</dbReference>
<dbReference type="FunFam" id="3.40.50.300:FF:000134">
    <property type="entry name" value="Iron-enterobactin ABC transporter ATP-binding protein"/>
    <property type="match status" value="1"/>
</dbReference>
<protein>
    <submittedName>
        <fullName evidence="11">Iron complex transport system ATP-binding protein</fullName>
    </submittedName>
</protein>
<keyword evidence="6 11" id="KW-0067">ATP-binding</keyword>
<evidence type="ECO:0000256" key="1">
    <source>
        <dbReference type="ARBA" id="ARBA00004202"/>
    </source>
</evidence>
<dbReference type="InterPro" id="IPR051535">
    <property type="entry name" value="Siderophore_ABC-ATPase"/>
</dbReference>
<keyword evidence="3" id="KW-1003">Cell membrane</keyword>
<dbReference type="PANTHER" id="PTHR42771:SF3">
    <property type="entry name" value="PETROBACTIN IMPORT ATP-BINDING PROTEIN YCLP"/>
    <property type="match status" value="1"/>
</dbReference>
<dbReference type="PANTHER" id="PTHR42771">
    <property type="entry name" value="IRON(3+)-HYDROXAMATE IMPORT ATP-BINDING PROTEIN FHUC"/>
    <property type="match status" value="1"/>
</dbReference>
<dbReference type="Pfam" id="PF00005">
    <property type="entry name" value="ABC_tran"/>
    <property type="match status" value="1"/>
</dbReference>
<evidence type="ECO:0000256" key="3">
    <source>
        <dbReference type="ARBA" id="ARBA00022475"/>
    </source>
</evidence>
<keyword evidence="5" id="KW-0547">Nucleotide-binding</keyword>
<evidence type="ECO:0000256" key="4">
    <source>
        <dbReference type="ARBA" id="ARBA00022496"/>
    </source>
</evidence>
<dbReference type="CDD" id="cd03214">
    <property type="entry name" value="ABC_Iron-Siderophores_B12_Hemin"/>
    <property type="match status" value="1"/>
</dbReference>
<dbReference type="GO" id="GO:0006826">
    <property type="term" value="P:iron ion transport"/>
    <property type="evidence" value="ECO:0007669"/>
    <property type="project" value="UniProtKB-KW"/>
</dbReference>
<dbReference type="InterPro" id="IPR003593">
    <property type="entry name" value="AAA+_ATPase"/>
</dbReference>
<evidence type="ECO:0000256" key="7">
    <source>
        <dbReference type="ARBA" id="ARBA00023004"/>
    </source>
</evidence>
<sequence>MKMVINVLTTKNLNFSFGKQTILNGISIAIQEGEMVSLLGPNGSGKSTLLRCLAKLYATQKNEVYLMGRPINEYSKKEMAQNIAFLPQVQEPVTHMKVWDLVAFGRSPYQKFGWVYSGEDKDIISWAMDYMHIIHLKDKYVNELSGGEKQRVWIAMILAQNTPIIFLDEPSTYMDLKHQWDLLKIINGLKEEFNKTIVSVFHDLNHALEISDKVILLKEGHIYATGSTKEVITEQAIEDVYDMKAKVCHLNIESKSHCLIAPLGR</sequence>
<evidence type="ECO:0000256" key="5">
    <source>
        <dbReference type="ARBA" id="ARBA00022741"/>
    </source>
</evidence>
<keyword evidence="4" id="KW-0410">Iron transport</keyword>
<keyword evidence="8" id="KW-0406">Ion transport</keyword>
<name>A0A4R1MN27_9FIRM</name>
<evidence type="ECO:0000256" key="9">
    <source>
        <dbReference type="ARBA" id="ARBA00023136"/>
    </source>
</evidence>
<comment type="caution">
    <text evidence="11">The sequence shown here is derived from an EMBL/GenBank/DDBJ whole genome shotgun (WGS) entry which is preliminary data.</text>
</comment>
<keyword evidence="9" id="KW-0472">Membrane</keyword>
<accession>A0A4R1MN27</accession>
<dbReference type="InterPro" id="IPR003439">
    <property type="entry name" value="ABC_transporter-like_ATP-bd"/>
</dbReference>
<evidence type="ECO:0000256" key="8">
    <source>
        <dbReference type="ARBA" id="ARBA00023065"/>
    </source>
</evidence>
<dbReference type="PROSITE" id="PS50893">
    <property type="entry name" value="ABC_TRANSPORTER_2"/>
    <property type="match status" value="1"/>
</dbReference>
<dbReference type="AlphaFoldDB" id="A0A4R1MN27"/>
<keyword evidence="12" id="KW-1185">Reference proteome</keyword>